<dbReference type="InterPro" id="IPR032710">
    <property type="entry name" value="NTF2-like_dom_sf"/>
</dbReference>
<keyword evidence="4" id="KW-1185">Reference proteome</keyword>
<dbReference type="SUPFAM" id="SSF54427">
    <property type="entry name" value="NTF2-like"/>
    <property type="match status" value="1"/>
</dbReference>
<dbReference type="Pfam" id="PF00866">
    <property type="entry name" value="Ring_hydroxyl_B"/>
    <property type="match status" value="1"/>
</dbReference>
<dbReference type="EMBL" id="CP015622">
    <property type="protein sequence ID" value="ANE05006.1"/>
    <property type="molecule type" value="Genomic_DNA"/>
</dbReference>
<comment type="similarity">
    <text evidence="1">Belongs to the bacterial ring-hydroxylating dioxygenase beta subunit family.</text>
</comment>
<proteinExistence type="inferred from homology"/>
<evidence type="ECO:0008006" key="5">
    <source>
        <dbReference type="Google" id="ProtNLM"/>
    </source>
</evidence>
<accession>A0A172QWI3</accession>
<dbReference type="GO" id="GO:0016491">
    <property type="term" value="F:oxidoreductase activity"/>
    <property type="evidence" value="ECO:0007669"/>
    <property type="project" value="UniProtKB-KW"/>
</dbReference>
<reference evidence="3 4" key="1">
    <citation type="submission" date="2016-05" db="EMBL/GenBank/DDBJ databases">
        <title>Complete genome sequence of Corynebacterium crudilactis, a new Corynebacterium species isolated from raw cow's milk.</title>
        <authorList>
            <person name="Christian R."/>
            <person name="Zimmermann J."/>
            <person name="Lipski A."/>
            <person name="Kalinowski J."/>
        </authorList>
    </citation>
    <scope>NUCLEOTIDE SEQUENCE [LARGE SCALE GENOMIC DNA]</scope>
    <source>
        <strain evidence="3 4">JZ16</strain>
    </source>
</reference>
<evidence type="ECO:0000256" key="2">
    <source>
        <dbReference type="ARBA" id="ARBA00023002"/>
    </source>
</evidence>
<protein>
    <recommendedName>
        <fullName evidence="5">Aromatic-ring-hydroxylating dioxygenase subunit beta</fullName>
    </recommendedName>
</protein>
<dbReference type="OrthoDB" id="3212009at2"/>
<sequence length="166" mass="18678">MTNMHNFQDPRVLRAIELVWREAALLDAKDYPAWEELFTDDGVYVVPIDPDTTDYASSLNMIFDDKRMRHMRVERMIQGYAPSAVAAARTVRNVSSFVVKDISDTAVTLRSAQILSAFKRNEFQTIGAELTHTIALGETADADRIHEKVARLINSEYAVNAAGFLI</sequence>
<dbReference type="InterPro" id="IPR000391">
    <property type="entry name" value="Rng_hydr_dOase-bsu"/>
</dbReference>
<dbReference type="Gene3D" id="3.10.450.50">
    <property type="match status" value="1"/>
</dbReference>
<dbReference type="PANTHER" id="PTHR41534">
    <property type="entry name" value="BLR3401 PROTEIN"/>
    <property type="match status" value="1"/>
</dbReference>
<evidence type="ECO:0000313" key="4">
    <source>
        <dbReference type="Proteomes" id="UP000076929"/>
    </source>
</evidence>
<keyword evidence="2" id="KW-0560">Oxidoreductase</keyword>
<evidence type="ECO:0000313" key="3">
    <source>
        <dbReference type="EMBL" id="ANE05006.1"/>
    </source>
</evidence>
<dbReference type="RefSeq" id="WP_066568608.1">
    <property type="nucleotide sequence ID" value="NZ_CP015622.1"/>
</dbReference>
<organism evidence="3 4">
    <name type="scientific">Corynebacterium crudilactis</name>
    <dbReference type="NCBI Taxonomy" id="1652495"/>
    <lineage>
        <taxon>Bacteria</taxon>
        <taxon>Bacillati</taxon>
        <taxon>Actinomycetota</taxon>
        <taxon>Actinomycetes</taxon>
        <taxon>Mycobacteriales</taxon>
        <taxon>Corynebacteriaceae</taxon>
        <taxon>Corynebacterium</taxon>
    </lineage>
</organism>
<gene>
    <name evidence="3" type="ORF">ccrud_12895</name>
</gene>
<dbReference type="GO" id="GO:0019380">
    <property type="term" value="P:3-phenylpropionate catabolic process"/>
    <property type="evidence" value="ECO:0007669"/>
    <property type="project" value="TreeGrafter"/>
</dbReference>
<dbReference type="PANTHER" id="PTHR41534:SF2">
    <property type="entry name" value="3-PHENYLPROPIONATE_CINNAMIC ACID DIOXYGENASE SUBUNIT BETA"/>
    <property type="match status" value="1"/>
</dbReference>
<evidence type="ECO:0000256" key="1">
    <source>
        <dbReference type="ARBA" id="ARBA00009570"/>
    </source>
</evidence>
<dbReference type="AlphaFoldDB" id="A0A172QWI3"/>
<dbReference type="KEGG" id="ccjz:ccrud_12895"/>
<dbReference type="Proteomes" id="UP000076929">
    <property type="component" value="Chromosome"/>
</dbReference>
<dbReference type="STRING" id="1652495.ccrud_12895"/>
<name>A0A172QWI3_9CORY</name>